<feature type="region of interest" description="Disordered" evidence="4">
    <location>
        <begin position="222"/>
        <end position="322"/>
    </location>
</feature>
<organism evidence="5 6">
    <name type="scientific">Huso huso</name>
    <name type="common">Beluga</name>
    <name type="synonym">Acipenser huso</name>
    <dbReference type="NCBI Taxonomy" id="61971"/>
    <lineage>
        <taxon>Eukaryota</taxon>
        <taxon>Metazoa</taxon>
        <taxon>Chordata</taxon>
        <taxon>Craniata</taxon>
        <taxon>Vertebrata</taxon>
        <taxon>Euteleostomi</taxon>
        <taxon>Actinopterygii</taxon>
        <taxon>Chondrostei</taxon>
        <taxon>Acipenseriformes</taxon>
        <taxon>Acipenseridae</taxon>
        <taxon>Huso</taxon>
    </lineage>
</organism>
<feature type="repeat" description="TPR" evidence="3">
    <location>
        <begin position="1495"/>
        <end position="1528"/>
    </location>
</feature>
<dbReference type="Pfam" id="PF13181">
    <property type="entry name" value="TPR_8"/>
    <property type="match status" value="4"/>
</dbReference>
<evidence type="ECO:0000313" key="6">
    <source>
        <dbReference type="Proteomes" id="UP001369086"/>
    </source>
</evidence>
<evidence type="ECO:0000313" key="5">
    <source>
        <dbReference type="EMBL" id="KAK6481325.1"/>
    </source>
</evidence>
<feature type="compositionally biased region" description="Low complexity" evidence="4">
    <location>
        <begin position="303"/>
        <end position="322"/>
    </location>
</feature>
<proteinExistence type="predicted"/>
<feature type="repeat" description="TPR" evidence="3">
    <location>
        <begin position="1942"/>
        <end position="1975"/>
    </location>
</feature>
<feature type="repeat" description="TPR" evidence="3">
    <location>
        <begin position="1840"/>
        <end position="1873"/>
    </location>
</feature>
<feature type="compositionally biased region" description="Acidic residues" evidence="4">
    <location>
        <begin position="253"/>
        <end position="263"/>
    </location>
</feature>
<dbReference type="Pfam" id="PF00515">
    <property type="entry name" value="TPR_1"/>
    <property type="match status" value="1"/>
</dbReference>
<dbReference type="PANTHER" id="PTHR44858">
    <property type="entry name" value="TETRATRICOPEPTIDE REPEAT PROTEIN 6"/>
    <property type="match status" value="1"/>
</dbReference>
<evidence type="ECO:0000256" key="1">
    <source>
        <dbReference type="ARBA" id="ARBA00022737"/>
    </source>
</evidence>
<feature type="compositionally biased region" description="Polar residues" evidence="4">
    <location>
        <begin position="227"/>
        <end position="237"/>
    </location>
</feature>
<feature type="repeat" description="TPR" evidence="3">
    <location>
        <begin position="1144"/>
        <end position="1177"/>
    </location>
</feature>
<feature type="repeat" description="TPR" evidence="3">
    <location>
        <begin position="1630"/>
        <end position="1663"/>
    </location>
</feature>
<dbReference type="Pfam" id="PF13432">
    <property type="entry name" value="TPR_16"/>
    <property type="match status" value="4"/>
</dbReference>
<dbReference type="Gene3D" id="1.25.40.10">
    <property type="entry name" value="Tetratricopeptide repeat domain"/>
    <property type="match status" value="9"/>
</dbReference>
<dbReference type="PROSITE" id="PS50005">
    <property type="entry name" value="TPR"/>
    <property type="match status" value="13"/>
</dbReference>
<feature type="repeat" description="TPR" evidence="3">
    <location>
        <begin position="1667"/>
        <end position="1700"/>
    </location>
</feature>
<feature type="repeat" description="TPR" evidence="3">
    <location>
        <begin position="1110"/>
        <end position="1143"/>
    </location>
</feature>
<keyword evidence="1" id="KW-0677">Repeat</keyword>
<dbReference type="InterPro" id="IPR011990">
    <property type="entry name" value="TPR-like_helical_dom_sf"/>
</dbReference>
<feature type="repeat" description="TPR" evidence="3">
    <location>
        <begin position="1451"/>
        <end position="1484"/>
    </location>
</feature>
<dbReference type="PROSITE" id="PS50293">
    <property type="entry name" value="TPR_REGION"/>
    <property type="match status" value="2"/>
</dbReference>
<dbReference type="EMBL" id="JAHFZB010000015">
    <property type="protein sequence ID" value="KAK6481325.1"/>
    <property type="molecule type" value="Genomic_DNA"/>
</dbReference>
<comment type="caution">
    <text evidence="5">The sequence shown here is derived from an EMBL/GenBank/DDBJ whole genome shotgun (WGS) entry which is preliminary data.</text>
</comment>
<dbReference type="InterPro" id="IPR019734">
    <property type="entry name" value="TPR_rpt"/>
</dbReference>
<evidence type="ECO:0000256" key="2">
    <source>
        <dbReference type="ARBA" id="ARBA00022803"/>
    </source>
</evidence>
<protein>
    <recommendedName>
        <fullName evidence="7">Tetratricopeptide repeat domain 6</fullName>
    </recommendedName>
</protein>
<feature type="repeat" description="TPR" evidence="3">
    <location>
        <begin position="1212"/>
        <end position="1245"/>
    </location>
</feature>
<feature type="repeat" description="TPR" evidence="3">
    <location>
        <begin position="1874"/>
        <end position="1907"/>
    </location>
</feature>
<evidence type="ECO:0000256" key="3">
    <source>
        <dbReference type="PROSITE-ProRule" id="PRU00339"/>
    </source>
</evidence>
<dbReference type="SMART" id="SM00028">
    <property type="entry name" value="TPR"/>
    <property type="match status" value="23"/>
</dbReference>
<feature type="region of interest" description="Disordered" evidence="4">
    <location>
        <begin position="180"/>
        <end position="199"/>
    </location>
</feature>
<feature type="repeat" description="TPR" evidence="3">
    <location>
        <begin position="1350"/>
        <end position="1383"/>
    </location>
</feature>
<keyword evidence="2 3" id="KW-0802">TPR repeat</keyword>
<dbReference type="InterPro" id="IPR050498">
    <property type="entry name" value="Ycf3"/>
</dbReference>
<accession>A0ABR0Z920</accession>
<dbReference type="SUPFAM" id="SSF81901">
    <property type="entry name" value="HCP-like"/>
    <property type="match status" value="1"/>
</dbReference>
<feature type="repeat" description="TPR" evidence="3">
    <location>
        <begin position="1701"/>
        <end position="1734"/>
    </location>
</feature>
<name>A0ABR0Z920_HUSHU</name>
<dbReference type="Proteomes" id="UP001369086">
    <property type="component" value="Unassembled WGS sequence"/>
</dbReference>
<dbReference type="SUPFAM" id="SSF48452">
    <property type="entry name" value="TPR-like"/>
    <property type="match status" value="2"/>
</dbReference>
<gene>
    <name evidence="5" type="ORF">HHUSO_G17550</name>
</gene>
<reference evidence="5 6" key="1">
    <citation type="submission" date="2021-05" db="EMBL/GenBank/DDBJ databases">
        <authorList>
            <person name="Zahm M."/>
            <person name="Klopp C."/>
            <person name="Cabau C."/>
            <person name="Kuhl H."/>
            <person name="Suciu R."/>
            <person name="Ciorpac M."/>
            <person name="Holostenco D."/>
            <person name="Gessner J."/>
            <person name="Wuertz S."/>
            <person name="Hohne C."/>
            <person name="Stock M."/>
            <person name="Gislard M."/>
            <person name="Lluch J."/>
            <person name="Milhes M."/>
            <person name="Lampietro C."/>
            <person name="Lopez Roques C."/>
            <person name="Donnadieu C."/>
            <person name="Du K."/>
            <person name="Schartl M."/>
            <person name="Guiguen Y."/>
        </authorList>
    </citation>
    <scope>NUCLEOTIDE SEQUENCE [LARGE SCALE GENOMIC DNA]</scope>
    <source>
        <strain evidence="5">Hh-F2</strain>
        <tissue evidence="5">Blood</tissue>
    </source>
</reference>
<feature type="repeat" description="TPR" evidence="3">
    <location>
        <begin position="1042"/>
        <end position="1075"/>
    </location>
</feature>
<sequence>MDRNLKLLSQHEELQLKKEVERLCKQSQKDFLHYTQQISSSSRKRTSTTVMVESVPVQSPQTDSLKRTRNHTNASKNKNTLVSKNFVDSPEVQKDILNSSPTFLLGDPKPERFPNQVKDLKAMIKGVAACYQEDKGHENYKKQKKLCEDEGLLNSGTSEHADKAARKPVIALIDGTTKAVTISKRPQPPQRPKYKPVVRTRARILKSAFIEEVEKPISINKPKTSKVRIQSTNSQKSLKTESSSNDSEHSDDSLSEDSEDSASPDDSGKDENKRRKKQKKFKTERPISVVPDEVTIVEPGIPGSRKSSVGSSHSQSVRSTSQLLEEAKNIARTGASIINKQNIQHRKPKEDTAKLPVRESGRTIDEVIASLQSGSHRDSLSTSDQMVKELTERVLDHSSKCGGSESEAWALEAPGTQHIPTEGTAISAEPQPLSPDQTSRMFTEIQSEQQVSVKDVEETENGSVDLTSMIRSKDTPFSLDLSFPCEQDSSEIDDLIRISQLPKQVTYSDIIQVKGVPITMNKKQILSERKKSEQQVSFLATWTPTNNKSQKYKTIHHLCTISSTHILTQDLQRASGLYLMPNITPAADQVHQVAALSHYEATEKNRILQGAPFLDIYQREKEDGVRIPQAHSKDSLTEWQQIAEYYVERPRMQLLGKQAAKYMNASKMFWKPAPPKFTFAPSFVQDKIFPKYQETKHSVEGKELYCGLQDLNESEYVDLDAERRDIMLKVLSRKHKSTFELRSTEDLSLQMFTEANVKSCLIRKSISAPNLSTETKTELKVPADFKTLSNEVELAKLQQLSRSKAQAKIEVSSSSTNPLMETPTAQFAKLEAPDQINKHSPVLQPQIKGKMSNVEAARNAGMKYIIHPRKKKTTQEKKKLSPQKLAFVHVKLNQPARTLTRCKSLLRLHRTIEPSLTVPEKSHHYRSSSLPLMLNFERFTEDHGGIPENVRVREWVRDIWNSWFDEVFPPPKNVKVSAAKTTKLPYTETKKIVEKPQPDEETPVLDQIDLSLALGPSVNTADLQNEIDKITQYLAEEGSSNAFNFCRRGALYKKMGNLKLALEDLNKSISIEPGLLDAYWHRHCISLLKGNQKHALDDLHFIIKHNKNHADAYMSKAEIYRSKGDITMSIVNYTRAIKARPEDDEAYFRRAQMFEKSNDMSLAIDDYAKASTINPKRTDALMIHGLHFFKNLNWSVAIQDFTAVMKHEPLNAKARTYRGRAYAKQGHYQQAVEDLSAAVHLDPNNWIAFYHRGCLLRKSHCEIALRDLSVSVLINDSVDNLNAFLHRGILYTELNQWMPAICDFEHVLKLDRYVAVAHMNLGLIFMLKMENHYEAIRRFTSAIKIDPTCNRAYVCRAEAYNKVHDLQRALKDVTQAIHLQPDTQHLYIMRGEYLCKMKKFELASFCIHYAAEMNKALGSSPIQQAAVQSFLGNNTKAIDCLVSAIKTCPTPPVIILLGKTQMKAKKYKEAVKSFKTALDLLSPKEGVISTAPEAAEIFHLIGLCYMRQVNLLQALEAFTSAVKINPEHADAFYQRGLCKMRLQQATSVHDFNRALAANPNLFQVYLSRAAFYGEKCRYSKAVLNCNEAIKINPKSVRAYLYRGALKFYMKVYKNALEDLTTAINLDNMCTLAYYNRGVCYQQTEQYEKALKDYGIVLLLGSRQEVDLKVLINRGLLYAKLSDHHNALLDFKAATMINPKDPAIFNALGICHHRLGQLAVAIDAFNQAIKLKPFFLDAYVGRGNVYMDYGHEAANKQAQRDFLTALHLNPACSKARINLGYNFQVFGNFKKAWNQFTVVADIDPTCSTAYEGRSVINLQMGNTFAAFQDVNTALKLNKASDELITNRGVIHQFMGDHSNAMKDYKRAITINPHYTLAYFNAANIYFYNRQFEQASEYYTKAFDLDPSNESSVLNRAITRTLLRNVQGALEDFKEALNLSPFSAQIYFNRANLYISLKQYQLAENDLSQALLLQPHDALVYKLRADVRGQLGLTEQAILDYKQAVELQEATQIL</sequence>
<keyword evidence="6" id="KW-1185">Reference proteome</keyword>
<dbReference type="PANTHER" id="PTHR44858:SF1">
    <property type="entry name" value="UDP-N-ACETYLGLUCOSAMINE--PEPTIDE N-ACETYLGLUCOSAMINYLTRANSFERASE SPINDLY-RELATED"/>
    <property type="match status" value="1"/>
</dbReference>
<evidence type="ECO:0000256" key="4">
    <source>
        <dbReference type="SAM" id="MobiDB-lite"/>
    </source>
</evidence>
<evidence type="ECO:0008006" key="7">
    <source>
        <dbReference type="Google" id="ProtNLM"/>
    </source>
</evidence>